<dbReference type="Pfam" id="PF00339">
    <property type="entry name" value="Arrestin_N"/>
    <property type="match status" value="1"/>
</dbReference>
<name>A0AAW0GS82_9APHY</name>
<feature type="compositionally biased region" description="Polar residues" evidence="1">
    <location>
        <begin position="568"/>
        <end position="577"/>
    </location>
</feature>
<dbReference type="InterPro" id="IPR050357">
    <property type="entry name" value="Arrestin_domain-protein"/>
</dbReference>
<feature type="compositionally biased region" description="Low complexity" evidence="1">
    <location>
        <begin position="340"/>
        <end position="363"/>
    </location>
</feature>
<gene>
    <name evidence="3" type="ORF">QCA50_004019</name>
</gene>
<dbReference type="InterPro" id="IPR014752">
    <property type="entry name" value="Arrestin-like_C"/>
</dbReference>
<dbReference type="Proteomes" id="UP001385951">
    <property type="component" value="Unassembled WGS sequence"/>
</dbReference>
<dbReference type="Gene3D" id="2.60.40.640">
    <property type="match status" value="1"/>
</dbReference>
<reference evidence="3 4" key="1">
    <citation type="submission" date="2022-09" db="EMBL/GenBank/DDBJ databases">
        <authorList>
            <person name="Palmer J.M."/>
        </authorList>
    </citation>
    <scope>NUCLEOTIDE SEQUENCE [LARGE SCALE GENOMIC DNA]</scope>
    <source>
        <strain evidence="3 4">DSM 7382</strain>
    </source>
</reference>
<sequence length="633" mass="68156">MSFIWTQPPPAQPEEDSLSSALHAAFASLSGGTSSNHDHPPDMHKPSKHEPMLDIQVSSDVLCLRGTGVDVNPALLSGNVILHLHEPTSLKQIVLQFRGKARIPASASESISLQSNQIAYIVCNHEWSFLEGAKGHSHTLKAGRHLFPFQLHLGGSLPSSVSTTALGGASVQYKLRATVIRSGFFAHRDITSTCPIYVLRSLSNEALEYQQTLEIENTWPEKLMYSIMLPHKAWAAGEKVTAVVKFSPLVKGARVLSVTTTVNETLKLYSRSGCQEAVRVVASTKHDIVDGKALLSEEHHHRHRIPLLHGVQSHPSSPRHTQPAGPVVPGSYFPSQPTSTRTSGDLTPLTTTTANASAASVALPGPSSHPGSRPETSLGLNSPQPLASTSSTPPTHVVNGVELPLEVDLEPSADVVTTLHITIPEQATPSHNLEPIQVSHRIRWSILIGNKDGHTSELRCSLPLLVLDHRLIEEARVATLATRRLLLGSQDVEGGTAAQASDNEDEMDLPSYSSHVRDRVANAYLPEQGMMRVANPWIVQGVSPVIHRSGHSSGITSPMSLEAFPLGTQSEPVTGTRQQLPQVPSPSSQSLDWVNSELLLSLTENPETPAHLVNGNGTRTTPPARTPPESMTT</sequence>
<evidence type="ECO:0000256" key="1">
    <source>
        <dbReference type="SAM" id="MobiDB-lite"/>
    </source>
</evidence>
<evidence type="ECO:0000313" key="3">
    <source>
        <dbReference type="EMBL" id="KAK7692394.1"/>
    </source>
</evidence>
<feature type="compositionally biased region" description="Low complexity" evidence="1">
    <location>
        <begin position="578"/>
        <end position="590"/>
    </location>
</feature>
<feature type="region of interest" description="Disordered" evidence="1">
    <location>
        <begin position="310"/>
        <end position="398"/>
    </location>
</feature>
<dbReference type="InterPro" id="IPR011021">
    <property type="entry name" value="Arrestin-like_N"/>
</dbReference>
<protein>
    <recommendedName>
        <fullName evidence="2">Arrestin C-terminal-like domain-containing protein</fullName>
    </recommendedName>
</protein>
<evidence type="ECO:0000259" key="2">
    <source>
        <dbReference type="SMART" id="SM01017"/>
    </source>
</evidence>
<dbReference type="AlphaFoldDB" id="A0AAW0GS82"/>
<comment type="caution">
    <text evidence="3">The sequence shown here is derived from an EMBL/GenBank/DDBJ whole genome shotgun (WGS) entry which is preliminary data.</text>
</comment>
<feature type="compositionally biased region" description="Polar residues" evidence="1">
    <location>
        <begin position="374"/>
        <end position="394"/>
    </location>
</feature>
<dbReference type="SMART" id="SM01017">
    <property type="entry name" value="Arrestin_C"/>
    <property type="match status" value="1"/>
</dbReference>
<dbReference type="GO" id="GO:0005886">
    <property type="term" value="C:plasma membrane"/>
    <property type="evidence" value="ECO:0007669"/>
    <property type="project" value="TreeGrafter"/>
</dbReference>
<evidence type="ECO:0000313" key="4">
    <source>
        <dbReference type="Proteomes" id="UP001385951"/>
    </source>
</evidence>
<feature type="domain" description="Arrestin C-terminal-like" evidence="2">
    <location>
        <begin position="219"/>
        <end position="471"/>
    </location>
</feature>
<accession>A0AAW0GS82</accession>
<feature type="region of interest" description="Disordered" evidence="1">
    <location>
        <begin position="493"/>
        <end position="513"/>
    </location>
</feature>
<keyword evidence="4" id="KW-1185">Reference proteome</keyword>
<dbReference type="PANTHER" id="PTHR11188">
    <property type="entry name" value="ARRESTIN DOMAIN CONTAINING PROTEIN"/>
    <property type="match status" value="1"/>
</dbReference>
<dbReference type="InterPro" id="IPR014756">
    <property type="entry name" value="Ig_E-set"/>
</dbReference>
<dbReference type="SUPFAM" id="SSF81296">
    <property type="entry name" value="E set domains"/>
    <property type="match status" value="1"/>
</dbReference>
<feature type="region of interest" description="Disordered" evidence="1">
    <location>
        <begin position="568"/>
        <end position="590"/>
    </location>
</feature>
<dbReference type="InterPro" id="IPR011022">
    <property type="entry name" value="Arrestin_C-like"/>
</dbReference>
<feature type="region of interest" description="Disordered" evidence="1">
    <location>
        <begin position="606"/>
        <end position="633"/>
    </location>
</feature>
<feature type="compositionally biased region" description="Basic and acidic residues" evidence="1">
    <location>
        <begin position="36"/>
        <end position="49"/>
    </location>
</feature>
<dbReference type="GO" id="GO:0005829">
    <property type="term" value="C:cytosol"/>
    <property type="evidence" value="ECO:0007669"/>
    <property type="project" value="TreeGrafter"/>
</dbReference>
<proteinExistence type="predicted"/>
<dbReference type="GO" id="GO:0030674">
    <property type="term" value="F:protein-macromolecule adaptor activity"/>
    <property type="evidence" value="ECO:0007669"/>
    <property type="project" value="TreeGrafter"/>
</dbReference>
<dbReference type="PANTHER" id="PTHR11188:SF17">
    <property type="entry name" value="FI21816P1"/>
    <property type="match status" value="1"/>
</dbReference>
<dbReference type="EMBL" id="JASBNA010000004">
    <property type="protein sequence ID" value="KAK7692394.1"/>
    <property type="molecule type" value="Genomic_DNA"/>
</dbReference>
<feature type="region of interest" description="Disordered" evidence="1">
    <location>
        <begin position="29"/>
        <end position="49"/>
    </location>
</feature>
<dbReference type="GO" id="GO:0070086">
    <property type="term" value="P:ubiquitin-dependent endocytosis"/>
    <property type="evidence" value="ECO:0007669"/>
    <property type="project" value="TreeGrafter"/>
</dbReference>
<dbReference type="GO" id="GO:0031625">
    <property type="term" value="F:ubiquitin protein ligase binding"/>
    <property type="evidence" value="ECO:0007669"/>
    <property type="project" value="TreeGrafter"/>
</dbReference>
<organism evidence="3 4">
    <name type="scientific">Cerrena zonata</name>
    <dbReference type="NCBI Taxonomy" id="2478898"/>
    <lineage>
        <taxon>Eukaryota</taxon>
        <taxon>Fungi</taxon>
        <taxon>Dikarya</taxon>
        <taxon>Basidiomycota</taxon>
        <taxon>Agaricomycotina</taxon>
        <taxon>Agaricomycetes</taxon>
        <taxon>Polyporales</taxon>
        <taxon>Cerrenaceae</taxon>
        <taxon>Cerrena</taxon>
    </lineage>
</organism>